<dbReference type="EMBL" id="JALJOQ010000026">
    <property type="protein sequence ID" value="KAK9808138.1"/>
    <property type="molecule type" value="Genomic_DNA"/>
</dbReference>
<dbReference type="PANTHER" id="PTHR37490:SF3">
    <property type="entry name" value="DUF3431 DOMAIN CONTAINING PROTEIN"/>
    <property type="match status" value="1"/>
</dbReference>
<comment type="caution">
    <text evidence="1">The sequence shown here is derived from an EMBL/GenBank/DDBJ whole genome shotgun (WGS) entry which is preliminary data.</text>
</comment>
<keyword evidence="2" id="KW-1185">Reference proteome</keyword>
<reference evidence="1 2" key="1">
    <citation type="journal article" date="2024" name="Nat. Commun.">
        <title>Phylogenomics reveals the evolutionary origins of lichenization in chlorophyte algae.</title>
        <authorList>
            <person name="Puginier C."/>
            <person name="Libourel C."/>
            <person name="Otte J."/>
            <person name="Skaloud P."/>
            <person name="Haon M."/>
            <person name="Grisel S."/>
            <person name="Petersen M."/>
            <person name="Berrin J.G."/>
            <person name="Delaux P.M."/>
            <person name="Dal Grande F."/>
            <person name="Keller J."/>
        </authorList>
    </citation>
    <scope>NUCLEOTIDE SEQUENCE [LARGE SCALE GENOMIC DNA]</scope>
    <source>
        <strain evidence="1 2">SAG 2036</strain>
    </source>
</reference>
<proteinExistence type="predicted"/>
<organism evidence="1 2">
    <name type="scientific">Symbiochloris irregularis</name>
    <dbReference type="NCBI Taxonomy" id="706552"/>
    <lineage>
        <taxon>Eukaryota</taxon>
        <taxon>Viridiplantae</taxon>
        <taxon>Chlorophyta</taxon>
        <taxon>core chlorophytes</taxon>
        <taxon>Trebouxiophyceae</taxon>
        <taxon>Trebouxiales</taxon>
        <taxon>Trebouxiaceae</taxon>
        <taxon>Symbiochloris</taxon>
    </lineage>
</organism>
<gene>
    <name evidence="1" type="ORF">WJX73_000955</name>
</gene>
<dbReference type="PANTHER" id="PTHR37490">
    <property type="entry name" value="EXPRESSED PROTEIN"/>
    <property type="match status" value="1"/>
</dbReference>
<dbReference type="Proteomes" id="UP001465755">
    <property type="component" value="Unassembled WGS sequence"/>
</dbReference>
<dbReference type="AlphaFoldDB" id="A0AAW1PHZ9"/>
<evidence type="ECO:0000313" key="2">
    <source>
        <dbReference type="Proteomes" id="UP001465755"/>
    </source>
</evidence>
<sequence>MGYLQFIIDYYDRLPASTVFLHGYRESWHLHDHVPLLRRLKWGALPFANIRYSNGPQDRLPWRCGKHFNDSIYQRYTNRHYYDCNWVGNIVRPYNLEPRASAEVQELTQDEWYDSLEMFTVWNQTFAGELGPLPALIKAPCCAEFMVSRDRIQSHSRDFYIHLRDWILTTEVDAYRTGRVLEYTWHMIFGEPAALDPVQECALLQCDAAGLPDVHL</sequence>
<protein>
    <submittedName>
        <fullName evidence="1">Uncharacterized protein</fullName>
    </submittedName>
</protein>
<name>A0AAW1PHZ9_9CHLO</name>
<dbReference type="Pfam" id="PF11913">
    <property type="entry name" value="DUF3431"/>
    <property type="match status" value="1"/>
</dbReference>
<dbReference type="InterPro" id="IPR021838">
    <property type="entry name" value="DUF3431"/>
</dbReference>
<accession>A0AAW1PHZ9</accession>
<evidence type="ECO:0000313" key="1">
    <source>
        <dbReference type="EMBL" id="KAK9808138.1"/>
    </source>
</evidence>